<protein>
    <submittedName>
        <fullName evidence="2">Uncharacterized protein</fullName>
    </submittedName>
</protein>
<evidence type="ECO:0000313" key="2">
    <source>
        <dbReference type="WBParaSite" id="PEQ_0000623901-mRNA-1"/>
    </source>
</evidence>
<name>A0A914RW50_PAREQ</name>
<sequence length="85" mass="9859">MLILCFSSNNMVINCWHYCNRIWRNRTEAAHSPFFILSIPCSMLAALNHFRPSFKLKCSIVVMKLCSDSIVSFGRILALRTVYRT</sequence>
<evidence type="ECO:0000313" key="1">
    <source>
        <dbReference type="Proteomes" id="UP000887564"/>
    </source>
</evidence>
<proteinExistence type="predicted"/>
<dbReference type="WBParaSite" id="PEQ_0000623901-mRNA-1">
    <property type="protein sequence ID" value="PEQ_0000623901-mRNA-1"/>
    <property type="gene ID" value="PEQ_0000623901"/>
</dbReference>
<keyword evidence="1" id="KW-1185">Reference proteome</keyword>
<organism evidence="1 2">
    <name type="scientific">Parascaris equorum</name>
    <name type="common">Equine roundworm</name>
    <dbReference type="NCBI Taxonomy" id="6256"/>
    <lineage>
        <taxon>Eukaryota</taxon>
        <taxon>Metazoa</taxon>
        <taxon>Ecdysozoa</taxon>
        <taxon>Nematoda</taxon>
        <taxon>Chromadorea</taxon>
        <taxon>Rhabditida</taxon>
        <taxon>Spirurina</taxon>
        <taxon>Ascaridomorpha</taxon>
        <taxon>Ascaridoidea</taxon>
        <taxon>Ascarididae</taxon>
        <taxon>Parascaris</taxon>
    </lineage>
</organism>
<reference evidence="2" key="1">
    <citation type="submission" date="2022-11" db="UniProtKB">
        <authorList>
            <consortium name="WormBaseParasite"/>
        </authorList>
    </citation>
    <scope>IDENTIFICATION</scope>
</reference>
<dbReference type="AlphaFoldDB" id="A0A914RW50"/>
<dbReference type="Proteomes" id="UP000887564">
    <property type="component" value="Unplaced"/>
</dbReference>
<accession>A0A914RW50</accession>